<evidence type="ECO:0008006" key="4">
    <source>
        <dbReference type="Google" id="ProtNLM"/>
    </source>
</evidence>
<dbReference type="EMBL" id="JBHRZG010000013">
    <property type="protein sequence ID" value="MFC3833754.1"/>
    <property type="molecule type" value="Genomic_DNA"/>
</dbReference>
<evidence type="ECO:0000313" key="3">
    <source>
        <dbReference type="Proteomes" id="UP001595803"/>
    </source>
</evidence>
<feature type="signal peptide" evidence="1">
    <location>
        <begin position="1"/>
        <end position="19"/>
    </location>
</feature>
<comment type="caution">
    <text evidence="2">The sequence shown here is derived from an EMBL/GenBank/DDBJ whole genome shotgun (WGS) entry which is preliminary data.</text>
</comment>
<protein>
    <recommendedName>
        <fullName evidence="4">EF-hand domain-containing protein</fullName>
    </recommendedName>
</protein>
<proteinExistence type="predicted"/>
<dbReference type="Proteomes" id="UP001595803">
    <property type="component" value="Unassembled WGS sequence"/>
</dbReference>
<gene>
    <name evidence="2" type="ORF">ACFOSB_12880</name>
</gene>
<name>A0ABV7ZCC2_9DEIO</name>
<reference evidence="3" key="1">
    <citation type="journal article" date="2019" name="Int. J. Syst. Evol. Microbiol.">
        <title>The Global Catalogue of Microorganisms (GCM) 10K type strain sequencing project: providing services to taxonomists for standard genome sequencing and annotation.</title>
        <authorList>
            <consortium name="The Broad Institute Genomics Platform"/>
            <consortium name="The Broad Institute Genome Sequencing Center for Infectious Disease"/>
            <person name="Wu L."/>
            <person name="Ma J."/>
        </authorList>
    </citation>
    <scope>NUCLEOTIDE SEQUENCE [LARGE SCALE GENOMIC DNA]</scope>
    <source>
        <strain evidence="3">CCTCC AB 2017081</strain>
    </source>
</reference>
<evidence type="ECO:0000256" key="1">
    <source>
        <dbReference type="SAM" id="SignalP"/>
    </source>
</evidence>
<dbReference type="RefSeq" id="WP_322473559.1">
    <property type="nucleotide sequence ID" value="NZ_JBHRZG010000013.1"/>
</dbReference>
<keyword evidence="3" id="KW-1185">Reference proteome</keyword>
<organism evidence="2 3">
    <name type="scientific">Deinococcus rufus</name>
    <dbReference type="NCBI Taxonomy" id="2136097"/>
    <lineage>
        <taxon>Bacteria</taxon>
        <taxon>Thermotogati</taxon>
        <taxon>Deinococcota</taxon>
        <taxon>Deinococci</taxon>
        <taxon>Deinococcales</taxon>
        <taxon>Deinococcaceae</taxon>
        <taxon>Deinococcus</taxon>
    </lineage>
</organism>
<keyword evidence="1" id="KW-0732">Signal</keyword>
<sequence>MTRTLLVLSALTLASSALAAERTLNVPVTATAGQPVPVSMTLLRVRDTLGADFAVNWNSLRVLAGTREVPYQIDDLDGNGRISGPDELAFLASGPVTLKVSDTEAAAPTYPATMTVTKTGDNQTIAAGTLKVEVTPKGLTRILNAQGGVMADEIGNLRVEGFNNSTFWKDKALGAYLEGKTTLSGMDVKSVAVLKPGPVRTVVVSRLSSPDFVGLEQTLVSRVYAGGMVDVTSTVVSRGYADMMKLEHQATRLMSELDPDALHITPLFRRVGYAEFTKQTPDVYFGDKDRNALLKVGGKNYVSYKLSGNLRPAFWGAPYLFVSPEAWRTNYSTTAKMGVAELAYGTPALAKDWTTFVQGDQWQFESGEFRTGFFKWLPDELKKTEAGAALATQPDPWVSHLYPGDTFTWHYLYEPYAAADANAAVGYLEKRAADLASISLSKP</sequence>
<evidence type="ECO:0000313" key="2">
    <source>
        <dbReference type="EMBL" id="MFC3833754.1"/>
    </source>
</evidence>
<feature type="chain" id="PRO_5045573446" description="EF-hand domain-containing protein" evidence="1">
    <location>
        <begin position="20"/>
        <end position="443"/>
    </location>
</feature>
<accession>A0ABV7ZCC2</accession>